<sequence>MKITRNYKPESQIIARGLLEEGMSYLMVQSADGAMLRKEKQVLVWIARDKHGPIFVNLSSGYVMKIDEVGASCRFVKVETELNVKED</sequence>
<name>A0AC61NA53_9CAUD</name>
<dbReference type="EMBL" id="MZ398241">
    <property type="protein sequence ID" value="QYC96746.1"/>
    <property type="molecule type" value="Genomic_DNA"/>
</dbReference>
<dbReference type="Proteomes" id="UP000826964">
    <property type="component" value="Segment"/>
</dbReference>
<organism evidence="1 2">
    <name type="scientific">Stenotrophomonas phage BUCT626</name>
    <dbReference type="NCBI Taxonomy" id="2860376"/>
    <lineage>
        <taxon>Viruses</taxon>
        <taxon>Duplodnaviria</taxon>
        <taxon>Heunggongvirae</taxon>
        <taxon>Uroviricota</taxon>
        <taxon>Caudoviricetes</taxon>
        <taxon>Beaumontvirinae</taxon>
        <taxon>Bixiavirus</taxon>
        <taxon>Bixiavirus BUCT626</taxon>
    </lineage>
</organism>
<reference evidence="1" key="1">
    <citation type="submission" date="2021-06" db="EMBL/GenBank/DDBJ databases">
        <authorList>
            <person name="Tian F."/>
            <person name="Li J."/>
            <person name="Li F."/>
            <person name="Tong Y."/>
        </authorList>
    </citation>
    <scope>NUCLEOTIDE SEQUENCE</scope>
</reference>
<keyword evidence="2" id="KW-1185">Reference proteome</keyword>
<accession>A0AC61NA53</accession>
<proteinExistence type="predicted"/>
<evidence type="ECO:0000313" key="2">
    <source>
        <dbReference type="Proteomes" id="UP000826964"/>
    </source>
</evidence>
<protein>
    <submittedName>
        <fullName evidence="1">Uncharacterized protein</fullName>
    </submittedName>
</protein>
<evidence type="ECO:0000313" key="1">
    <source>
        <dbReference type="EMBL" id="QYC96746.1"/>
    </source>
</evidence>